<dbReference type="SUPFAM" id="SSF53474">
    <property type="entry name" value="alpha/beta-Hydrolases"/>
    <property type="match status" value="1"/>
</dbReference>
<dbReference type="Gene3D" id="3.40.50.1820">
    <property type="entry name" value="alpha/beta hydrolase"/>
    <property type="match status" value="1"/>
</dbReference>
<evidence type="ECO:0000313" key="2">
    <source>
        <dbReference type="EMBL" id="MDQ0462500.1"/>
    </source>
</evidence>
<keyword evidence="2" id="KW-0378">Hydrolase</keyword>
<comment type="caution">
    <text evidence="2">The sequence shown here is derived from an EMBL/GenBank/DDBJ whole genome shotgun (WGS) entry which is preliminary data.</text>
</comment>
<dbReference type="EC" id="3.7.1.17" evidence="2"/>
<dbReference type="InterPro" id="IPR050266">
    <property type="entry name" value="AB_hydrolase_sf"/>
</dbReference>
<dbReference type="PRINTS" id="PR00111">
    <property type="entry name" value="ABHYDROLASE"/>
</dbReference>
<dbReference type="EMBL" id="JAUSVS010000001">
    <property type="protein sequence ID" value="MDQ0462500.1"/>
    <property type="molecule type" value="Genomic_DNA"/>
</dbReference>
<dbReference type="InterPro" id="IPR029058">
    <property type="entry name" value="AB_hydrolase_fold"/>
</dbReference>
<organism evidence="2 3">
    <name type="scientific">Caulobacter ginsengisoli</name>
    <dbReference type="NCBI Taxonomy" id="400775"/>
    <lineage>
        <taxon>Bacteria</taxon>
        <taxon>Pseudomonadati</taxon>
        <taxon>Pseudomonadota</taxon>
        <taxon>Alphaproteobacteria</taxon>
        <taxon>Caulobacterales</taxon>
        <taxon>Caulobacteraceae</taxon>
        <taxon>Caulobacter</taxon>
    </lineage>
</organism>
<protein>
    <submittedName>
        <fullName evidence="2">4,5:9,10-diseco-3-hydroxy-5,9, 17-trioxoandrosta-1(10),2-diene-4-oate hydrolase</fullName>
        <ecNumber evidence="2">3.7.1.17</ecNumber>
    </submittedName>
</protein>
<dbReference type="Pfam" id="PF12697">
    <property type="entry name" value="Abhydrolase_6"/>
    <property type="match status" value="1"/>
</dbReference>
<sequence length="267" mass="28587">MIGKSQTIEAAGERLFVRRWGRGIPILCLHAIGHDSRDFEGLAQAVGGEFEVVALDWPGQGQSPRGTGPVTAQHYAMVATDAIVALGLGRPVVLGNSIGGTAAILMGAAGAPVRGLVLCDPGGLARIDGPARRIIGWLAAMFRAGARGAGWYRWAFDLYYRQVLPRAPARRRQIVAAAYDIAPVLAEAWAGFASPEADLRALAPKVSAPVLLAWSKGDKIIAWSRCKAAALTFPRHELRFYRGGHSAFLEDLEAFAADLRAAVRAWR</sequence>
<dbReference type="InterPro" id="IPR000073">
    <property type="entry name" value="AB_hydrolase_1"/>
</dbReference>
<gene>
    <name evidence="2" type="ORF">QO010_000248</name>
</gene>
<accession>A0ABU0IKG8</accession>
<reference evidence="2 3" key="1">
    <citation type="submission" date="2023-07" db="EMBL/GenBank/DDBJ databases">
        <title>Genomic Encyclopedia of Type Strains, Phase IV (KMG-IV): sequencing the most valuable type-strain genomes for metagenomic binning, comparative biology and taxonomic classification.</title>
        <authorList>
            <person name="Goeker M."/>
        </authorList>
    </citation>
    <scope>NUCLEOTIDE SEQUENCE [LARGE SCALE GENOMIC DNA]</scope>
    <source>
        <strain evidence="2 3">DSM 18695</strain>
    </source>
</reference>
<dbReference type="Proteomes" id="UP001228905">
    <property type="component" value="Unassembled WGS sequence"/>
</dbReference>
<dbReference type="PANTHER" id="PTHR43798:SF33">
    <property type="entry name" value="HYDROLASE, PUTATIVE (AFU_ORTHOLOGUE AFUA_2G14860)-RELATED"/>
    <property type="match status" value="1"/>
</dbReference>
<evidence type="ECO:0000259" key="1">
    <source>
        <dbReference type="Pfam" id="PF12697"/>
    </source>
</evidence>
<proteinExistence type="predicted"/>
<keyword evidence="3" id="KW-1185">Reference proteome</keyword>
<dbReference type="GO" id="GO:0102296">
    <property type="term" value="F:4,5-9,10-diseco-3-hydroxy-5,9,17-trioxoandrosta-1(10),2-diene-4-oate hydrolase activity"/>
    <property type="evidence" value="ECO:0007669"/>
    <property type="project" value="UniProtKB-EC"/>
</dbReference>
<dbReference type="PANTHER" id="PTHR43798">
    <property type="entry name" value="MONOACYLGLYCEROL LIPASE"/>
    <property type="match status" value="1"/>
</dbReference>
<dbReference type="RefSeq" id="WP_307344865.1">
    <property type="nucleotide sequence ID" value="NZ_JAUSVS010000001.1"/>
</dbReference>
<feature type="domain" description="AB hydrolase-1" evidence="1">
    <location>
        <begin position="26"/>
        <end position="257"/>
    </location>
</feature>
<name>A0ABU0IKG8_9CAUL</name>
<evidence type="ECO:0000313" key="3">
    <source>
        <dbReference type="Proteomes" id="UP001228905"/>
    </source>
</evidence>